<feature type="DNA-binding region" description="HMG box" evidence="3">
    <location>
        <begin position="197"/>
        <end position="274"/>
    </location>
</feature>
<feature type="compositionally biased region" description="Polar residues" evidence="4">
    <location>
        <begin position="19"/>
        <end position="38"/>
    </location>
</feature>
<dbReference type="SMART" id="SM00398">
    <property type="entry name" value="HMG"/>
    <property type="match status" value="2"/>
</dbReference>
<feature type="region of interest" description="Disordered" evidence="4">
    <location>
        <begin position="391"/>
        <end position="421"/>
    </location>
</feature>
<feature type="region of interest" description="Disordered" evidence="4">
    <location>
        <begin position="1"/>
        <end position="60"/>
    </location>
</feature>
<dbReference type="InterPro" id="IPR051965">
    <property type="entry name" value="ChromReg_NeuronalGeneExpr"/>
</dbReference>
<dbReference type="Pfam" id="PF09011">
    <property type="entry name" value="HMG_box_2"/>
    <property type="match status" value="1"/>
</dbReference>
<evidence type="ECO:0000256" key="3">
    <source>
        <dbReference type="PROSITE-ProRule" id="PRU00267"/>
    </source>
</evidence>
<dbReference type="InterPro" id="IPR036910">
    <property type="entry name" value="HMG_box_dom_sf"/>
</dbReference>
<feature type="DNA-binding region" description="HMG box" evidence="3">
    <location>
        <begin position="61"/>
        <end position="131"/>
    </location>
</feature>
<name>A0ABQ9YFQ2_9EUKA</name>
<dbReference type="PANTHER" id="PTHR46040:SF3">
    <property type="entry name" value="HIGH MOBILITY GROUP PROTEIN 2"/>
    <property type="match status" value="1"/>
</dbReference>
<dbReference type="PROSITE" id="PS50118">
    <property type="entry name" value="HMG_BOX_2"/>
    <property type="match status" value="2"/>
</dbReference>
<dbReference type="EMBL" id="JARBJD010000010">
    <property type="protein sequence ID" value="KAK2962593.1"/>
    <property type="molecule type" value="Genomic_DNA"/>
</dbReference>
<dbReference type="SUPFAM" id="SSF47095">
    <property type="entry name" value="HMG-box"/>
    <property type="match status" value="2"/>
</dbReference>
<reference evidence="6 7" key="1">
    <citation type="journal article" date="2022" name="bioRxiv">
        <title>Genomics of Preaxostyla Flagellates Illuminates Evolutionary Transitions and the Path Towards Mitochondrial Loss.</title>
        <authorList>
            <person name="Novak L.V.F."/>
            <person name="Treitli S.C."/>
            <person name="Pyrih J."/>
            <person name="Halakuc P."/>
            <person name="Pipaliya S.V."/>
            <person name="Vacek V."/>
            <person name="Brzon O."/>
            <person name="Soukal P."/>
            <person name="Eme L."/>
            <person name="Dacks J.B."/>
            <person name="Karnkowska A."/>
            <person name="Elias M."/>
            <person name="Hampl V."/>
        </authorList>
    </citation>
    <scope>NUCLEOTIDE SEQUENCE [LARGE SCALE GENOMIC DNA]</scope>
    <source>
        <strain evidence="6">NAU3</strain>
        <tissue evidence="6">Gut</tissue>
    </source>
</reference>
<comment type="caution">
    <text evidence="6">The sequence shown here is derived from an EMBL/GenBank/DDBJ whole genome shotgun (WGS) entry which is preliminary data.</text>
</comment>
<dbReference type="PANTHER" id="PTHR46040">
    <property type="entry name" value="HIGH MOBILITY GROUP PROTEIN 2"/>
    <property type="match status" value="1"/>
</dbReference>
<feature type="compositionally biased region" description="Basic and acidic residues" evidence="4">
    <location>
        <begin position="43"/>
        <end position="60"/>
    </location>
</feature>
<gene>
    <name evidence="6" type="ORF">BLNAU_2426</name>
</gene>
<feature type="region of interest" description="Disordered" evidence="4">
    <location>
        <begin position="148"/>
        <end position="195"/>
    </location>
</feature>
<evidence type="ECO:0000256" key="2">
    <source>
        <dbReference type="ARBA" id="ARBA00023242"/>
    </source>
</evidence>
<accession>A0ABQ9YFQ2</accession>
<evidence type="ECO:0000259" key="5">
    <source>
        <dbReference type="PROSITE" id="PS50118"/>
    </source>
</evidence>
<proteinExistence type="predicted"/>
<feature type="domain" description="HMG box" evidence="5">
    <location>
        <begin position="197"/>
        <end position="274"/>
    </location>
</feature>
<sequence length="421" mass="47976">MSEDHFSEHSSDGAGETGLSPQSKPSDQHRAASTQPTATVEEPTPHKSEPKKVVKRDPRFPRLPLKAHAWFREAHLQKLQEAAGRKVVMTKDAQHDNMEDWKKLPPEERKTYLDQASKDDQRFIEEFRDYVVTGRERAWRTKLNSDARCEKTVTKSASKSKKTKKDGEYIDEAGSSDDSAKKKKKPKKEVLRDPQAPIHTKGSYIFFLQETRDKAIADGTYANFSKPVNGRVEKPFSIQVGVMWNALPPEQKQKYYDLADEDKLRFDRETQEYIQSGRKEAWEQVVRNGKRHLSDNPRQEYQTRKKQYEQDLETVQRTGLAVLDVGVVPSKSSIQFACETYLRECELTGVTSISARAVIARIENACHLDLSEIHPVINNILKACVTQAKQRARTPEPEINSEDDSDFSHLSTTPVSSPPPE</sequence>
<dbReference type="InterPro" id="IPR009071">
    <property type="entry name" value="HMG_box_dom"/>
</dbReference>
<evidence type="ECO:0000256" key="4">
    <source>
        <dbReference type="SAM" id="MobiDB-lite"/>
    </source>
</evidence>
<protein>
    <recommendedName>
        <fullName evidence="5">HMG box domain-containing protein</fullName>
    </recommendedName>
</protein>
<evidence type="ECO:0000256" key="1">
    <source>
        <dbReference type="ARBA" id="ARBA00023125"/>
    </source>
</evidence>
<dbReference type="Gene3D" id="1.10.30.10">
    <property type="entry name" value="High mobility group box domain"/>
    <property type="match status" value="2"/>
</dbReference>
<feature type="compositionally biased region" description="Basic and acidic residues" evidence="4">
    <location>
        <begin position="1"/>
        <end position="11"/>
    </location>
</feature>
<evidence type="ECO:0000313" key="7">
    <source>
        <dbReference type="Proteomes" id="UP001281761"/>
    </source>
</evidence>
<organism evidence="6 7">
    <name type="scientific">Blattamonas nauphoetae</name>
    <dbReference type="NCBI Taxonomy" id="2049346"/>
    <lineage>
        <taxon>Eukaryota</taxon>
        <taxon>Metamonada</taxon>
        <taxon>Preaxostyla</taxon>
        <taxon>Oxymonadida</taxon>
        <taxon>Blattamonas</taxon>
    </lineage>
</organism>
<dbReference type="Proteomes" id="UP001281761">
    <property type="component" value="Unassembled WGS sequence"/>
</dbReference>
<keyword evidence="7" id="KW-1185">Reference proteome</keyword>
<evidence type="ECO:0000313" key="6">
    <source>
        <dbReference type="EMBL" id="KAK2962593.1"/>
    </source>
</evidence>
<keyword evidence="2 3" id="KW-0539">Nucleus</keyword>
<feature type="domain" description="HMG box" evidence="5">
    <location>
        <begin position="61"/>
        <end position="131"/>
    </location>
</feature>
<keyword evidence="1 3" id="KW-0238">DNA-binding</keyword>